<reference evidence="7 8" key="1">
    <citation type="submission" date="2023-08" db="EMBL/GenBank/DDBJ databases">
        <authorList>
            <person name="Joshi A."/>
            <person name="Thite S."/>
        </authorList>
    </citation>
    <scope>NUCLEOTIDE SEQUENCE [LARGE SCALE GENOMIC DNA]</scope>
    <source>
        <strain evidence="7 8">AC40</strain>
    </source>
</reference>
<keyword evidence="3 5" id="KW-1133">Transmembrane helix</keyword>
<evidence type="ECO:0000256" key="1">
    <source>
        <dbReference type="ARBA" id="ARBA00004141"/>
    </source>
</evidence>
<comment type="caution">
    <text evidence="7">The sequence shown here is derived from an EMBL/GenBank/DDBJ whole genome shotgun (WGS) entry which is preliminary data.</text>
</comment>
<accession>A0ABT9H1U9</accession>
<dbReference type="InterPro" id="IPR018649">
    <property type="entry name" value="SHOCT"/>
</dbReference>
<name>A0ABT9H1U9_9GAMM</name>
<gene>
    <name evidence="7" type="ORF">Q3O60_13855</name>
</gene>
<dbReference type="EMBL" id="JAUZVZ010000022">
    <property type="protein sequence ID" value="MDP4537272.1"/>
    <property type="molecule type" value="Genomic_DNA"/>
</dbReference>
<dbReference type="Pfam" id="PF09685">
    <property type="entry name" value="MamF_MmsF"/>
    <property type="match status" value="1"/>
</dbReference>
<evidence type="ECO:0000256" key="3">
    <source>
        <dbReference type="ARBA" id="ARBA00022989"/>
    </source>
</evidence>
<feature type="domain" description="SHOCT" evidence="6">
    <location>
        <begin position="4"/>
        <end position="31"/>
    </location>
</feature>
<dbReference type="Proteomes" id="UP001231616">
    <property type="component" value="Unassembled WGS sequence"/>
</dbReference>
<evidence type="ECO:0000313" key="8">
    <source>
        <dbReference type="Proteomes" id="UP001231616"/>
    </source>
</evidence>
<organism evidence="7 8">
    <name type="scientific">Alkalimonas collagenimarina</name>
    <dbReference type="NCBI Taxonomy" id="400390"/>
    <lineage>
        <taxon>Bacteria</taxon>
        <taxon>Pseudomonadati</taxon>
        <taxon>Pseudomonadota</taxon>
        <taxon>Gammaproteobacteria</taxon>
        <taxon>Alkalimonas</taxon>
    </lineage>
</organism>
<evidence type="ECO:0000256" key="5">
    <source>
        <dbReference type="SAM" id="Phobius"/>
    </source>
</evidence>
<evidence type="ECO:0000259" key="6">
    <source>
        <dbReference type="Pfam" id="PF09851"/>
    </source>
</evidence>
<dbReference type="RefSeq" id="WP_305894535.1">
    <property type="nucleotide sequence ID" value="NZ_JAUZVZ010000022.1"/>
</dbReference>
<keyword evidence="8" id="KW-1185">Reference proteome</keyword>
<keyword evidence="4 5" id="KW-0472">Membrane</keyword>
<evidence type="ECO:0000313" key="7">
    <source>
        <dbReference type="EMBL" id="MDP4537272.1"/>
    </source>
</evidence>
<dbReference type="Pfam" id="PF09851">
    <property type="entry name" value="SHOCT"/>
    <property type="match status" value="1"/>
</dbReference>
<proteinExistence type="predicted"/>
<feature type="transmembrane region" description="Helical" evidence="5">
    <location>
        <begin position="116"/>
        <end position="133"/>
    </location>
</feature>
<protein>
    <submittedName>
        <fullName evidence="7">DUF4870 domain-containing protein</fullName>
    </submittedName>
</protein>
<evidence type="ECO:0000256" key="2">
    <source>
        <dbReference type="ARBA" id="ARBA00022692"/>
    </source>
</evidence>
<comment type="subcellular location">
    <subcellularLocation>
        <location evidence="1">Membrane</location>
        <topology evidence="1">Multi-pass membrane protein</topology>
    </subcellularLocation>
</comment>
<keyword evidence="2 5" id="KW-0812">Transmembrane</keyword>
<feature type="transmembrane region" description="Helical" evidence="5">
    <location>
        <begin position="89"/>
        <end position="110"/>
    </location>
</feature>
<dbReference type="InterPro" id="IPR019109">
    <property type="entry name" value="MamF_MmsF"/>
</dbReference>
<feature type="transmembrane region" description="Helical" evidence="5">
    <location>
        <begin position="54"/>
        <end position="77"/>
    </location>
</feature>
<sequence length="160" mass="18583">MDLDKLEKLNALKEKGILTEQEFTEQKQKLLNQPTTSFEQIMENSYNYSMLMHLAQFCAFILPFLGWVLPLVMWILKKDDDYIDQQGKVIFNWVLSVLVYFFIALTLTMILIGIPMLFALVICSIVFTIIGALKAKEGIVKNYPLAIRFFRVEESEPTFD</sequence>
<evidence type="ECO:0000256" key="4">
    <source>
        <dbReference type="ARBA" id="ARBA00023136"/>
    </source>
</evidence>